<reference evidence="1 2" key="1">
    <citation type="submission" date="2024-05" db="EMBL/GenBank/DDBJ databases">
        <title>A draft genome resource for the thread blight pathogen Marasmius tenuissimus strain MS-2.</title>
        <authorList>
            <person name="Yulfo-Soto G.E."/>
            <person name="Baruah I.K."/>
            <person name="Amoako-Attah I."/>
            <person name="Bukari Y."/>
            <person name="Meinhardt L.W."/>
            <person name="Bailey B.A."/>
            <person name="Cohen S.P."/>
        </authorList>
    </citation>
    <scope>NUCLEOTIDE SEQUENCE [LARGE SCALE GENOMIC DNA]</scope>
    <source>
        <strain evidence="1 2">MS-2</strain>
    </source>
</reference>
<protein>
    <submittedName>
        <fullName evidence="1">Uncharacterized protein</fullName>
    </submittedName>
</protein>
<gene>
    <name evidence="1" type="ORF">AAF712_010092</name>
</gene>
<dbReference type="Proteomes" id="UP001437256">
    <property type="component" value="Unassembled WGS sequence"/>
</dbReference>
<proteinExistence type="predicted"/>
<sequence length="478" mass="54802">MSSDFRGHPDPYYVKDPALMLRAALHFPNSKVAIDRLREIGRPPMPPQISLNVGEILEIILALGGHVKVVMPASMALIISRNWTSLLGPWIRYLVETFALACDDDGTATPETVKYQEQTIWIISHFLTLIEGSAKKAKQDDVRLKRLNVLTPYLQMLIGRTWYKGIEEFDHGWGVWSSLFMILAYETKGPENLPPLLSEIFPGHIKPDFILGRHLQRVAQHITTMNIVELSGLTSFMMVVNGVFASEWEPLNSEGVKRTFLKITIRVTSALLHKRRLLRNVEATDPEWINVHPVLALLEQFLVVNTHGYYGALEALEGGLLLSYFKSYPCFFQYGGHEHDTNSAQILQRVTHLLVYPAVLRRFSRLLKKIEKSSALEEELRRRSKLFWAVWGRAKAKALHLLDVYRELKSSYYTRLPCHYEVRYSFIQHPFHNANLPKRHWFAALDVRQLYIVGISARERIGEPGIERSAFYSGMALA</sequence>
<name>A0ABR2ZN16_9AGAR</name>
<feature type="non-terminal residue" evidence="1">
    <location>
        <position position="478"/>
    </location>
</feature>
<comment type="caution">
    <text evidence="1">The sequence shown here is derived from an EMBL/GenBank/DDBJ whole genome shotgun (WGS) entry which is preliminary data.</text>
</comment>
<accession>A0ABR2ZN16</accession>
<evidence type="ECO:0000313" key="1">
    <source>
        <dbReference type="EMBL" id="KAL0063066.1"/>
    </source>
</evidence>
<keyword evidence="2" id="KW-1185">Reference proteome</keyword>
<dbReference type="EMBL" id="JBBXMP010000089">
    <property type="protein sequence ID" value="KAL0063066.1"/>
    <property type="molecule type" value="Genomic_DNA"/>
</dbReference>
<organism evidence="1 2">
    <name type="scientific">Marasmius tenuissimus</name>
    <dbReference type="NCBI Taxonomy" id="585030"/>
    <lineage>
        <taxon>Eukaryota</taxon>
        <taxon>Fungi</taxon>
        <taxon>Dikarya</taxon>
        <taxon>Basidiomycota</taxon>
        <taxon>Agaricomycotina</taxon>
        <taxon>Agaricomycetes</taxon>
        <taxon>Agaricomycetidae</taxon>
        <taxon>Agaricales</taxon>
        <taxon>Marasmiineae</taxon>
        <taxon>Marasmiaceae</taxon>
        <taxon>Marasmius</taxon>
    </lineage>
</organism>
<evidence type="ECO:0000313" key="2">
    <source>
        <dbReference type="Proteomes" id="UP001437256"/>
    </source>
</evidence>